<dbReference type="SMART" id="SM00852">
    <property type="entry name" value="MoCF_biosynth"/>
    <property type="match status" value="1"/>
</dbReference>
<dbReference type="GO" id="GO:0046872">
    <property type="term" value="F:metal ion binding"/>
    <property type="evidence" value="ECO:0007669"/>
    <property type="project" value="UniProtKB-KW"/>
</dbReference>
<evidence type="ECO:0000313" key="14">
    <source>
        <dbReference type="EMBL" id="CAE8617713.1"/>
    </source>
</evidence>
<evidence type="ECO:0000256" key="6">
    <source>
        <dbReference type="ARBA" id="ARBA00022679"/>
    </source>
</evidence>
<comment type="similarity">
    <text evidence="3">In the N-terminal section; belongs to the MoaB/Mog family.</text>
</comment>
<keyword evidence="7" id="KW-0548">Nucleotidyltransferase</keyword>
<comment type="pathway">
    <text evidence="2">Cofactor biosynthesis; molybdopterin biosynthesis.</text>
</comment>
<dbReference type="Gene3D" id="3.90.550.10">
    <property type="entry name" value="Spore Coat Polysaccharide Biosynthesis Protein SpsA, Chain A"/>
    <property type="match status" value="2"/>
</dbReference>
<dbReference type="Gene3D" id="2.170.190.11">
    <property type="entry name" value="Molybdopterin biosynthesis moea protein, domain 3"/>
    <property type="match status" value="1"/>
</dbReference>
<keyword evidence="8" id="KW-0479">Metal-binding</keyword>
<dbReference type="InterPro" id="IPR001453">
    <property type="entry name" value="MoaB/Mog_dom"/>
</dbReference>
<dbReference type="NCBIfam" id="TIGR00177">
    <property type="entry name" value="molyb_syn"/>
    <property type="match status" value="1"/>
</dbReference>
<dbReference type="Pfam" id="PF00994">
    <property type="entry name" value="MoCF_biosynth"/>
    <property type="match status" value="1"/>
</dbReference>
<dbReference type="InterPro" id="IPR036425">
    <property type="entry name" value="MoaB/Mog-like_dom_sf"/>
</dbReference>
<dbReference type="InterPro" id="IPR002618">
    <property type="entry name" value="UDPGP_fam"/>
</dbReference>
<dbReference type="UniPathway" id="UPA00344"/>
<dbReference type="SUPFAM" id="SSF53218">
    <property type="entry name" value="Molybdenum cofactor biosynthesis proteins"/>
    <property type="match status" value="1"/>
</dbReference>
<evidence type="ECO:0000256" key="3">
    <source>
        <dbReference type="ARBA" id="ARBA00007589"/>
    </source>
</evidence>
<dbReference type="EMBL" id="CAJNNV010026261">
    <property type="protein sequence ID" value="CAE8617713.1"/>
    <property type="molecule type" value="Genomic_DNA"/>
</dbReference>
<keyword evidence="5" id="KW-0500">Molybdenum</keyword>
<evidence type="ECO:0000256" key="11">
    <source>
        <dbReference type="ARBA" id="ARBA00047317"/>
    </source>
</evidence>
<dbReference type="Proteomes" id="UP000654075">
    <property type="component" value="Unassembled WGS sequence"/>
</dbReference>
<comment type="caution">
    <text evidence="14">The sequence shown here is derived from an EMBL/GenBank/DDBJ whole genome shotgun (WGS) entry which is preliminary data.</text>
</comment>
<evidence type="ECO:0000313" key="15">
    <source>
        <dbReference type="Proteomes" id="UP000654075"/>
    </source>
</evidence>
<dbReference type="InterPro" id="IPR029044">
    <property type="entry name" value="Nucleotide-diphossugar_trans"/>
</dbReference>
<evidence type="ECO:0000259" key="13">
    <source>
        <dbReference type="SMART" id="SM00852"/>
    </source>
</evidence>
<sequence>ASASWCTEGVADNVDDLVWPTSSSALRPQRYSASGSHSSDVPDMHRLLAGCPRDLVELLKETGQVGALRCRPWLSSGGLRSLQRSLQCCQLNVTARRYKEAETPDEYTYSVPTVVPWAELDLDHVVSAGQVFLSEEAQHDKVMQLKRFGLQAIRQGKVGLVLLAGGANWRLGGDTVSCSRRLLGLQSGKSIMQLFCERLRRLTTLCQAEEKKPTQRISVPVFVMTSRLTHRTVVEHFEANSYFGLPPGDVIFFDQSVSPVMDMNGCLLPQSLGGEFAHSSGGTGLVLRALANSSCLEQCRDRGVECLHILGTENLLARVCDPVFLGFCRQLDIDCACKVTDRVDANEDLELFCVRQSPVSTQFADIEDAACGVEAFQASQELLQARNRTGALSYAGSINSVFMTVSYIEEVVGRPVQPQRVPRVVPYLNFHVDLPDSDVNLAEAFPDLSPALLPPKGKPGLGVAKGSWPSETNSPDLTAQRALLTAATEIRANCKPGPEDREEAWRCEVKLDSEGPVAVVRVREALRGPLLLAGSLDGPDGAEVAALAESDKFASLRCSLVVPSKPNTYVLETSILDYFAFTDRAVALKVNRGREFAPVRELKGRHTAEAARQAMSALHCGWAMSGGGIVHDAGDPGALLEVWFHRGCPVMASHDASSSSSAPRVYPGKSPFAMLSVDECAAIVALHGGAPLGSCSLPLGEALGCTLAHDVSAPKPMPSFPASIMDGFAVRAADGPGRFPVDVLAGATAGAASHGPLPPGHVRYITTGAPLPPDADAVVKVEDTSEIPGEGGQLEMDISVSSKPGANIRQIGSDTKQGEVVLHRGAKIGAAEIGVLAALGFALVPVCRRPKVAVLSTGDELVDASPGDTCVGDDSRGQVFDCNRPMLCALVKEAGAEALDFGIVKDDPEHLRQTLTSALAAADIVITSGGVSRGSKDHIKSILSELGQVHFGEMCMKPGKPTTFATVPSPDGAASERLAFGLPGNPVSCFVTFKLLVVPAIQQLLGSPSSRAVYPRVQVELEQPIEMDPQRPEYHRARTRWENGRLVAESSGFQRSSRIASIAEVNSLLEIPSSKGVLPKGTLVTALLLSGAAGGAGLRPEPEGFPGSHQPMLPQLPLQQSQRQEQRQAPQQPQQPEQKRHCQRVHCVGLLAVGSEGASAAREAMAALRAVVGAEELDLLEQEVPADAQAVRNVLELWGGGSSIKPNTSDADALECEPAARHLVVVLGSFGLSAADAAVATALRDSLHQEAPGVADLALRAGLARTPLAMLTQVVAGYRNQTLMVAVPTAAPAEYINAVWKLMLHDSS</sequence>
<feature type="non-terminal residue" evidence="14">
    <location>
        <position position="1"/>
    </location>
</feature>
<dbReference type="InterPro" id="IPR005111">
    <property type="entry name" value="MoeA_C_domain_IV"/>
</dbReference>
<keyword evidence="15" id="KW-1185">Reference proteome</keyword>
<dbReference type="PANTHER" id="PTHR10192:SF5">
    <property type="entry name" value="GEPHYRIN"/>
    <property type="match status" value="1"/>
</dbReference>
<dbReference type="NCBIfam" id="NF045515">
    <property type="entry name" value="Glp_gephyrin"/>
    <property type="match status" value="1"/>
</dbReference>
<evidence type="ECO:0000256" key="12">
    <source>
        <dbReference type="SAM" id="MobiDB-lite"/>
    </source>
</evidence>
<dbReference type="GO" id="GO:0005829">
    <property type="term" value="C:cytosol"/>
    <property type="evidence" value="ECO:0007669"/>
    <property type="project" value="TreeGrafter"/>
</dbReference>
<accession>A0A813FV03</accession>
<evidence type="ECO:0000256" key="5">
    <source>
        <dbReference type="ARBA" id="ARBA00022505"/>
    </source>
</evidence>
<dbReference type="Gene3D" id="2.40.340.10">
    <property type="entry name" value="MoeA, C-terminal, domain IV"/>
    <property type="match status" value="1"/>
</dbReference>
<evidence type="ECO:0000256" key="1">
    <source>
        <dbReference type="ARBA" id="ARBA00001946"/>
    </source>
</evidence>
<comment type="catalytic activity">
    <reaction evidence="11">
        <text>adenylyl-molybdopterin + molybdate = Mo-molybdopterin + AMP + H(+)</text>
        <dbReference type="Rhea" id="RHEA:35047"/>
        <dbReference type="ChEBI" id="CHEBI:15378"/>
        <dbReference type="ChEBI" id="CHEBI:36264"/>
        <dbReference type="ChEBI" id="CHEBI:62727"/>
        <dbReference type="ChEBI" id="CHEBI:71302"/>
        <dbReference type="ChEBI" id="CHEBI:456215"/>
        <dbReference type="EC" id="2.10.1.1"/>
    </reaction>
</comment>
<dbReference type="FunFam" id="3.40.980.10:FF:000004">
    <property type="entry name" value="Molybdopterin molybdenumtransferase"/>
    <property type="match status" value="1"/>
</dbReference>
<dbReference type="InterPro" id="IPR036135">
    <property type="entry name" value="MoeA_linker/N_sf"/>
</dbReference>
<dbReference type="GO" id="GO:0070569">
    <property type="term" value="F:uridylyltransferase activity"/>
    <property type="evidence" value="ECO:0007669"/>
    <property type="project" value="InterPro"/>
</dbReference>
<keyword evidence="9" id="KW-0460">Magnesium</keyword>
<dbReference type="Pfam" id="PF01704">
    <property type="entry name" value="UDPGP"/>
    <property type="match status" value="1"/>
</dbReference>
<dbReference type="Pfam" id="PF03453">
    <property type="entry name" value="MoeA_N"/>
    <property type="match status" value="1"/>
</dbReference>
<dbReference type="SUPFAM" id="SSF63882">
    <property type="entry name" value="MoeA N-terminal region -like"/>
    <property type="match status" value="1"/>
</dbReference>
<evidence type="ECO:0000256" key="4">
    <source>
        <dbReference type="ARBA" id="ARBA00008339"/>
    </source>
</evidence>
<comment type="cofactor">
    <cofactor evidence="1">
        <name>Mg(2+)</name>
        <dbReference type="ChEBI" id="CHEBI:18420"/>
    </cofactor>
</comment>
<name>A0A813FV03_POLGL</name>
<feature type="domain" description="MoaB/Mog" evidence="13">
    <location>
        <begin position="853"/>
        <end position="1003"/>
    </location>
</feature>
<evidence type="ECO:0000256" key="10">
    <source>
        <dbReference type="ARBA" id="ARBA00023150"/>
    </source>
</evidence>
<dbReference type="CDD" id="cd00887">
    <property type="entry name" value="MoeA"/>
    <property type="match status" value="1"/>
</dbReference>
<keyword evidence="6" id="KW-0808">Transferase</keyword>
<dbReference type="OrthoDB" id="4349954at2759"/>
<dbReference type="InterPro" id="IPR038987">
    <property type="entry name" value="MoeA-like"/>
</dbReference>
<reference evidence="14" key="1">
    <citation type="submission" date="2021-02" db="EMBL/GenBank/DDBJ databases">
        <authorList>
            <person name="Dougan E. K."/>
            <person name="Rhodes N."/>
            <person name="Thang M."/>
            <person name="Chan C."/>
        </authorList>
    </citation>
    <scope>NUCLEOTIDE SEQUENCE</scope>
</reference>
<keyword evidence="10" id="KW-0501">Molybdenum cofactor biosynthesis</keyword>
<dbReference type="GO" id="GO:0061599">
    <property type="term" value="F:molybdopterin molybdotransferase activity"/>
    <property type="evidence" value="ECO:0007669"/>
    <property type="project" value="UniProtKB-EC"/>
</dbReference>
<feature type="compositionally biased region" description="Low complexity" evidence="12">
    <location>
        <begin position="1110"/>
        <end position="1136"/>
    </location>
</feature>
<comment type="similarity">
    <text evidence="4">In the C-terminal section; belongs to the MoeA family.</text>
</comment>
<dbReference type="FunFam" id="2.170.190.11:FF:000001">
    <property type="entry name" value="Molybdopterin molybdenumtransferase"/>
    <property type="match status" value="1"/>
</dbReference>
<evidence type="ECO:0000256" key="2">
    <source>
        <dbReference type="ARBA" id="ARBA00005046"/>
    </source>
</evidence>
<protein>
    <recommendedName>
        <fullName evidence="13">MoaB/Mog domain-containing protein</fullName>
    </recommendedName>
</protein>
<dbReference type="InterPro" id="IPR036688">
    <property type="entry name" value="MoeA_C_domain_IV_sf"/>
</dbReference>
<dbReference type="Pfam" id="PF03454">
    <property type="entry name" value="MoeA_C"/>
    <property type="match status" value="1"/>
</dbReference>
<dbReference type="Gene3D" id="3.40.980.10">
    <property type="entry name" value="MoaB/Mog-like domain"/>
    <property type="match status" value="2"/>
</dbReference>
<dbReference type="GO" id="GO:0006777">
    <property type="term" value="P:Mo-molybdopterin cofactor biosynthetic process"/>
    <property type="evidence" value="ECO:0007669"/>
    <property type="project" value="UniProtKB-KW"/>
</dbReference>
<evidence type="ECO:0000256" key="8">
    <source>
        <dbReference type="ARBA" id="ARBA00022723"/>
    </source>
</evidence>
<feature type="region of interest" description="Disordered" evidence="12">
    <location>
        <begin position="1095"/>
        <end position="1140"/>
    </location>
</feature>
<dbReference type="SUPFAM" id="SSF63867">
    <property type="entry name" value="MoeA C-terminal domain-like"/>
    <property type="match status" value="1"/>
</dbReference>
<dbReference type="Gene3D" id="3.90.105.10">
    <property type="entry name" value="Molybdopterin biosynthesis moea protein, domain 2"/>
    <property type="match status" value="1"/>
</dbReference>
<evidence type="ECO:0000256" key="9">
    <source>
        <dbReference type="ARBA" id="ARBA00022842"/>
    </source>
</evidence>
<proteinExistence type="inferred from homology"/>
<dbReference type="InterPro" id="IPR005110">
    <property type="entry name" value="MoeA_linker/N"/>
</dbReference>
<organism evidence="14 15">
    <name type="scientific">Polarella glacialis</name>
    <name type="common">Dinoflagellate</name>
    <dbReference type="NCBI Taxonomy" id="89957"/>
    <lineage>
        <taxon>Eukaryota</taxon>
        <taxon>Sar</taxon>
        <taxon>Alveolata</taxon>
        <taxon>Dinophyceae</taxon>
        <taxon>Suessiales</taxon>
        <taxon>Suessiaceae</taxon>
        <taxon>Polarella</taxon>
    </lineage>
</organism>
<gene>
    <name evidence="14" type="ORF">PGLA1383_LOCUS35373</name>
</gene>
<evidence type="ECO:0000256" key="7">
    <source>
        <dbReference type="ARBA" id="ARBA00022695"/>
    </source>
</evidence>
<dbReference type="SUPFAM" id="SSF53448">
    <property type="entry name" value="Nucleotide-diphospho-sugar transferases"/>
    <property type="match status" value="2"/>
</dbReference>
<dbReference type="PANTHER" id="PTHR10192">
    <property type="entry name" value="MOLYBDOPTERIN BIOSYNTHESIS PROTEIN"/>
    <property type="match status" value="1"/>
</dbReference>